<organism evidence="2 3">
    <name type="scientific">Cyanomargarita calcarea GSE-NOS-MK-12-04C</name>
    <dbReference type="NCBI Taxonomy" id="2839659"/>
    <lineage>
        <taxon>Bacteria</taxon>
        <taxon>Bacillati</taxon>
        <taxon>Cyanobacteriota</taxon>
        <taxon>Cyanophyceae</taxon>
        <taxon>Nostocales</taxon>
        <taxon>Cyanomargaritaceae</taxon>
        <taxon>Cyanomargarita</taxon>
    </lineage>
</organism>
<reference evidence="2" key="1">
    <citation type="submission" date="2021-05" db="EMBL/GenBank/DDBJ databases">
        <authorList>
            <person name="Pietrasiak N."/>
            <person name="Ward R."/>
            <person name="Stajich J.E."/>
            <person name="Kurbessoian T."/>
        </authorList>
    </citation>
    <scope>NUCLEOTIDE SEQUENCE</scope>
    <source>
        <strain evidence="2">GSE-NOS-MK-12-04C</strain>
    </source>
</reference>
<comment type="caution">
    <text evidence="2">The sequence shown here is derived from an EMBL/GenBank/DDBJ whole genome shotgun (WGS) entry which is preliminary data.</text>
</comment>
<accession>A0A951QMG6</accession>
<protein>
    <submittedName>
        <fullName evidence="2">Uncharacterized protein</fullName>
    </submittedName>
</protein>
<dbReference type="Proteomes" id="UP000729701">
    <property type="component" value="Unassembled WGS sequence"/>
</dbReference>
<feature type="region of interest" description="Disordered" evidence="1">
    <location>
        <begin position="1"/>
        <end position="27"/>
    </location>
</feature>
<feature type="compositionally biased region" description="Polar residues" evidence="1">
    <location>
        <begin position="1"/>
        <end position="10"/>
    </location>
</feature>
<dbReference type="AlphaFoldDB" id="A0A951QMG6"/>
<evidence type="ECO:0000256" key="1">
    <source>
        <dbReference type="SAM" id="MobiDB-lite"/>
    </source>
</evidence>
<proteinExistence type="predicted"/>
<gene>
    <name evidence="2" type="ORF">KME60_09525</name>
</gene>
<evidence type="ECO:0000313" key="2">
    <source>
        <dbReference type="EMBL" id="MBW4667657.1"/>
    </source>
</evidence>
<evidence type="ECO:0000313" key="3">
    <source>
        <dbReference type="Proteomes" id="UP000729701"/>
    </source>
</evidence>
<feature type="region of interest" description="Disordered" evidence="1">
    <location>
        <begin position="117"/>
        <end position="168"/>
    </location>
</feature>
<dbReference type="EMBL" id="JAHHGZ010000008">
    <property type="protein sequence ID" value="MBW4667657.1"/>
    <property type="molecule type" value="Genomic_DNA"/>
</dbReference>
<name>A0A951QMG6_9CYAN</name>
<sequence>MSQDNPNSQPEPRINRRTKPQKPAPSSFQPFWKVKIIQILRETIGVLETTVVKLETEPAPGTEETPGFWSGLLGKIRAFLPASLSAKLSDTALTGVIAGIVVLLVWTSTNAFTQKPPEVATLPPSEEKTVPPAQEIPPASIDTPPQIETPEIAPPEEITPEPEPIPTPIPTPTPLVELTPEQTLIAAIENQVAQISDRFTEGLIKSIQANFLDSSLTIKISDDWYTLKESQQNKLATEILQRSQELDFSHLEITDLQGILIARSPVVGTEMVIFQRREIS</sequence>
<reference evidence="2" key="2">
    <citation type="journal article" date="2022" name="Microbiol. Resour. Announc.">
        <title>Metagenome Sequencing to Explore Phylogenomics of Terrestrial Cyanobacteria.</title>
        <authorList>
            <person name="Ward R.D."/>
            <person name="Stajich J.E."/>
            <person name="Johansen J.R."/>
            <person name="Huntemann M."/>
            <person name="Clum A."/>
            <person name="Foster B."/>
            <person name="Foster B."/>
            <person name="Roux S."/>
            <person name="Palaniappan K."/>
            <person name="Varghese N."/>
            <person name="Mukherjee S."/>
            <person name="Reddy T.B.K."/>
            <person name="Daum C."/>
            <person name="Copeland A."/>
            <person name="Chen I.A."/>
            <person name="Ivanova N.N."/>
            <person name="Kyrpides N.C."/>
            <person name="Shapiro N."/>
            <person name="Eloe-Fadrosh E.A."/>
            <person name="Pietrasiak N."/>
        </authorList>
    </citation>
    <scope>NUCLEOTIDE SEQUENCE</scope>
    <source>
        <strain evidence="2">GSE-NOS-MK-12-04C</strain>
    </source>
</reference>